<protein>
    <submittedName>
        <fullName evidence="1">Uncharacterized protein</fullName>
    </submittedName>
</protein>
<name>A0A4Y7PQ46_9AGAM</name>
<evidence type="ECO:0000313" key="1">
    <source>
        <dbReference type="EMBL" id="TDL17563.1"/>
    </source>
</evidence>
<keyword evidence="2" id="KW-1185">Reference proteome</keyword>
<sequence>MGFEAQVDDTGHLEILRHGFFDGDVIKLVILQASWFLKEGLKTQSASWKALARTGLDICGGHWSFVDKQGVDGPMPPLDFSESDWTWKATEPTIDFPFSKISKLRLSFRSAFSTRKFVSSLRITLLAELNPQAPPLNNSAMFPIPVLTAKPPISLALYCTFASENHDLYA</sequence>
<reference evidence="1 2" key="1">
    <citation type="submission" date="2018-06" db="EMBL/GenBank/DDBJ databases">
        <title>A transcriptomic atlas of mushroom development highlights an independent origin of complex multicellularity.</title>
        <authorList>
            <consortium name="DOE Joint Genome Institute"/>
            <person name="Krizsan K."/>
            <person name="Almasi E."/>
            <person name="Merenyi Z."/>
            <person name="Sahu N."/>
            <person name="Viragh M."/>
            <person name="Koszo T."/>
            <person name="Mondo S."/>
            <person name="Kiss B."/>
            <person name="Balint B."/>
            <person name="Kues U."/>
            <person name="Barry K."/>
            <person name="Hegedus J.C."/>
            <person name="Henrissat B."/>
            <person name="Johnson J."/>
            <person name="Lipzen A."/>
            <person name="Ohm R."/>
            <person name="Nagy I."/>
            <person name="Pangilinan J."/>
            <person name="Yan J."/>
            <person name="Xiong Y."/>
            <person name="Grigoriev I.V."/>
            <person name="Hibbett D.S."/>
            <person name="Nagy L.G."/>
        </authorList>
    </citation>
    <scope>NUCLEOTIDE SEQUENCE [LARGE SCALE GENOMIC DNA]</scope>
    <source>
        <strain evidence="1 2">SZMC22713</strain>
    </source>
</reference>
<dbReference type="EMBL" id="ML170219">
    <property type="protein sequence ID" value="TDL17563.1"/>
    <property type="molecule type" value="Genomic_DNA"/>
</dbReference>
<proteinExistence type="predicted"/>
<dbReference type="Proteomes" id="UP000294933">
    <property type="component" value="Unassembled WGS sequence"/>
</dbReference>
<dbReference type="VEuPathDB" id="FungiDB:BD410DRAFT_843492"/>
<accession>A0A4Y7PQ46</accession>
<organism evidence="1 2">
    <name type="scientific">Rickenella mellea</name>
    <dbReference type="NCBI Taxonomy" id="50990"/>
    <lineage>
        <taxon>Eukaryota</taxon>
        <taxon>Fungi</taxon>
        <taxon>Dikarya</taxon>
        <taxon>Basidiomycota</taxon>
        <taxon>Agaricomycotina</taxon>
        <taxon>Agaricomycetes</taxon>
        <taxon>Hymenochaetales</taxon>
        <taxon>Rickenellaceae</taxon>
        <taxon>Rickenella</taxon>
    </lineage>
</organism>
<evidence type="ECO:0000313" key="2">
    <source>
        <dbReference type="Proteomes" id="UP000294933"/>
    </source>
</evidence>
<gene>
    <name evidence="1" type="ORF">BD410DRAFT_843492</name>
</gene>
<dbReference type="AlphaFoldDB" id="A0A4Y7PQ46"/>